<comment type="pathway">
    <text evidence="2">Cell wall biogenesis; peptidoglycan biosynthesis.</text>
</comment>
<keyword evidence="11" id="KW-0961">Cell wall biogenesis/degradation</keyword>
<dbReference type="SUPFAM" id="SSF69189">
    <property type="entry name" value="Penicillin-binding protein associated domain"/>
    <property type="match status" value="1"/>
</dbReference>
<dbReference type="EMBL" id="AMYT01000002">
    <property type="protein sequence ID" value="EKU28019.1"/>
    <property type="molecule type" value="Genomic_DNA"/>
</dbReference>
<dbReference type="MEROPS" id="S11.006"/>
<feature type="signal peptide" evidence="16">
    <location>
        <begin position="1"/>
        <end position="25"/>
    </location>
</feature>
<evidence type="ECO:0000256" key="16">
    <source>
        <dbReference type="SAM" id="SignalP"/>
    </source>
</evidence>
<dbReference type="PATRIC" id="fig|1234409.3.peg.60"/>
<comment type="catalytic activity">
    <reaction evidence="12">
        <text>Preferential cleavage: (Ac)2-L-Lys-D-Ala-|-D-Ala. Also transpeptidation of peptidyl-alanyl moieties that are N-acyl substituents of D-alanine.</text>
        <dbReference type="EC" id="3.4.16.4"/>
    </reaction>
</comment>
<evidence type="ECO:0000256" key="4">
    <source>
        <dbReference type="ARBA" id="ARBA00012448"/>
    </source>
</evidence>
<dbReference type="OrthoDB" id="9791132at2"/>
<keyword evidence="10" id="KW-0573">Peptidoglycan synthesis</keyword>
<dbReference type="UniPathway" id="UPA00219"/>
<evidence type="ECO:0000256" key="3">
    <source>
        <dbReference type="ARBA" id="ARBA00007164"/>
    </source>
</evidence>
<sequence length="454" mass="49245">MNSWKKKGIIGLSSLFLLLPNVALAVDEGMGAPVVPTQVTNTGVANTGVATPGVEDGTAESIQDLKIQAKAAIAADSKTGQILYAQNIDQVLPIASMTKMISCAVVLDAIQNGELDWQDKVKISAPLAKLSTEPDLSNVPLKAGASYTVADLFCATIVQSANAAIMALADRVAGSQEKFVELMKSKLKDWGITDANIVTVSGLNNKYLKDFRLKGTKENDENAMSARDMAVVAQHIVNEYKDYMDVAKEPSLTFGADTENPQMMENWNEMLPGKSCYLEGVTGLKTGTTEKAGACFAGSATQKDLSIVTVVMNTENGIENKQARFLETKRLMTSVFSSYEKKTVIKKGEAVPTIHDAEVQYGKETTVPLVAKKDVTLEVPKGQEAITVKKDQNLELIAPIEKGADAVQYTVQLKKGWGYLQQKDQPIQMAVTKTADEKANFFTLLFRKVRSWFA</sequence>
<dbReference type="SUPFAM" id="SSF56601">
    <property type="entry name" value="beta-lactamase/transpeptidase-like"/>
    <property type="match status" value="1"/>
</dbReference>
<evidence type="ECO:0000256" key="8">
    <source>
        <dbReference type="ARBA" id="ARBA00022801"/>
    </source>
</evidence>
<evidence type="ECO:0000256" key="2">
    <source>
        <dbReference type="ARBA" id="ARBA00004752"/>
    </source>
</evidence>
<evidence type="ECO:0000313" key="19">
    <source>
        <dbReference type="Proteomes" id="UP000016057"/>
    </source>
</evidence>
<keyword evidence="7 16" id="KW-0732">Signal</keyword>
<evidence type="ECO:0000256" key="13">
    <source>
        <dbReference type="PIRSR" id="PIRSR618044-1"/>
    </source>
</evidence>
<dbReference type="InterPro" id="IPR015956">
    <property type="entry name" value="Peniciliin-bd_prot_C_sf"/>
</dbReference>
<dbReference type="eggNOG" id="COG1686">
    <property type="taxonomic scope" value="Bacteria"/>
</dbReference>
<keyword evidence="8 18" id="KW-0378">Hydrolase</keyword>
<dbReference type="GO" id="GO:0009252">
    <property type="term" value="P:peptidoglycan biosynthetic process"/>
    <property type="evidence" value="ECO:0007669"/>
    <property type="project" value="UniProtKB-UniPathway"/>
</dbReference>
<organism evidence="18 19">
    <name type="scientific">Catellicoccus marimammalium M35/04/3</name>
    <dbReference type="NCBI Taxonomy" id="1234409"/>
    <lineage>
        <taxon>Bacteria</taxon>
        <taxon>Bacillati</taxon>
        <taxon>Bacillota</taxon>
        <taxon>Bacilli</taxon>
        <taxon>Lactobacillales</taxon>
        <taxon>Enterococcaceae</taxon>
        <taxon>Catellicoccus</taxon>
    </lineage>
</organism>
<evidence type="ECO:0000256" key="15">
    <source>
        <dbReference type="RuleBase" id="RU004016"/>
    </source>
</evidence>
<dbReference type="InterPro" id="IPR018044">
    <property type="entry name" value="Peptidase_S11"/>
</dbReference>
<feature type="active site" description="Acyl-ester intermediate" evidence="13">
    <location>
        <position position="96"/>
    </location>
</feature>
<dbReference type="Gene3D" id="2.60.410.10">
    <property type="entry name" value="D-Ala-D-Ala carboxypeptidase, C-terminal domain"/>
    <property type="match status" value="1"/>
</dbReference>
<evidence type="ECO:0000256" key="12">
    <source>
        <dbReference type="ARBA" id="ARBA00034000"/>
    </source>
</evidence>
<dbReference type="InterPro" id="IPR037167">
    <property type="entry name" value="Peptidase_S11_C_sf"/>
</dbReference>
<dbReference type="InterPro" id="IPR012338">
    <property type="entry name" value="Beta-lactam/transpept-like"/>
</dbReference>
<evidence type="ECO:0000313" key="18">
    <source>
        <dbReference type="EMBL" id="EKU28019.1"/>
    </source>
</evidence>
<proteinExistence type="inferred from homology"/>
<dbReference type="Proteomes" id="UP000016057">
    <property type="component" value="Unassembled WGS sequence"/>
</dbReference>
<evidence type="ECO:0000256" key="14">
    <source>
        <dbReference type="PIRSR" id="PIRSR618044-2"/>
    </source>
</evidence>
<evidence type="ECO:0000256" key="1">
    <source>
        <dbReference type="ARBA" id="ARBA00003217"/>
    </source>
</evidence>
<dbReference type="Pfam" id="PF00768">
    <property type="entry name" value="Peptidase_S11"/>
    <property type="match status" value="1"/>
</dbReference>
<dbReference type="PRINTS" id="PR00725">
    <property type="entry name" value="DADACBPTASE1"/>
</dbReference>
<dbReference type="SMART" id="SM00936">
    <property type="entry name" value="PBP5_C"/>
    <property type="match status" value="1"/>
</dbReference>
<dbReference type="PANTHER" id="PTHR21581">
    <property type="entry name" value="D-ALANYL-D-ALANINE CARBOXYPEPTIDASE"/>
    <property type="match status" value="1"/>
</dbReference>
<dbReference type="PANTHER" id="PTHR21581:SF11">
    <property type="entry name" value="D-ALANYL-D-ALANINE CARBOXYPEPTIDASE DACA"/>
    <property type="match status" value="1"/>
</dbReference>
<dbReference type="GO" id="GO:0071555">
    <property type="term" value="P:cell wall organization"/>
    <property type="evidence" value="ECO:0007669"/>
    <property type="project" value="UniProtKB-KW"/>
</dbReference>
<gene>
    <name evidence="18" type="ORF">C683_0062</name>
</gene>
<feature type="domain" description="Peptidase S11 D-Ala-D-Ala carboxypeptidase A C-terminal" evidence="17">
    <location>
        <begin position="339"/>
        <end position="437"/>
    </location>
</feature>
<dbReference type="InterPro" id="IPR012907">
    <property type="entry name" value="Peptidase_S11_C"/>
</dbReference>
<feature type="chain" id="PRO_5003925418" description="serine-type D-Ala-D-Ala carboxypeptidase" evidence="16">
    <location>
        <begin position="26"/>
        <end position="454"/>
    </location>
</feature>
<evidence type="ECO:0000256" key="5">
    <source>
        <dbReference type="ARBA" id="ARBA00022645"/>
    </source>
</evidence>
<accession>K8ZAG5</accession>
<comment type="function">
    <text evidence="1">Removes C-terminal D-alanyl residues from sugar-peptide cell wall precursors.</text>
</comment>
<feature type="binding site" evidence="14">
    <location>
        <position position="285"/>
    </location>
    <ligand>
        <name>substrate</name>
    </ligand>
</feature>
<dbReference type="GO" id="GO:0009002">
    <property type="term" value="F:serine-type D-Ala-D-Ala carboxypeptidase activity"/>
    <property type="evidence" value="ECO:0007669"/>
    <property type="project" value="UniProtKB-EC"/>
</dbReference>
<evidence type="ECO:0000256" key="9">
    <source>
        <dbReference type="ARBA" id="ARBA00022960"/>
    </source>
</evidence>
<keyword evidence="6" id="KW-0645">Protease</keyword>
<name>K8ZAG5_9ENTE</name>
<feature type="active site" evidence="13">
    <location>
        <position position="160"/>
    </location>
</feature>
<dbReference type="EC" id="3.4.16.4" evidence="4"/>
<dbReference type="Pfam" id="PF07943">
    <property type="entry name" value="PBP5_C"/>
    <property type="match status" value="1"/>
</dbReference>
<protein>
    <recommendedName>
        <fullName evidence="4">serine-type D-Ala-D-Ala carboxypeptidase</fullName>
        <ecNumber evidence="4">3.4.16.4</ecNumber>
    </recommendedName>
</protein>
<dbReference type="AlphaFoldDB" id="K8ZAG5"/>
<evidence type="ECO:0000256" key="11">
    <source>
        <dbReference type="ARBA" id="ARBA00023316"/>
    </source>
</evidence>
<comment type="caution">
    <text evidence="18">The sequence shown here is derived from an EMBL/GenBank/DDBJ whole genome shotgun (WGS) entry which is preliminary data.</text>
</comment>
<dbReference type="Gene3D" id="3.40.710.10">
    <property type="entry name" value="DD-peptidase/beta-lactamase superfamily"/>
    <property type="match status" value="1"/>
</dbReference>
<keyword evidence="9" id="KW-0133">Cell shape</keyword>
<feature type="active site" description="Proton acceptor" evidence="13">
    <location>
        <position position="99"/>
    </location>
</feature>
<evidence type="ECO:0000256" key="10">
    <source>
        <dbReference type="ARBA" id="ARBA00022984"/>
    </source>
</evidence>
<keyword evidence="5 18" id="KW-0121">Carboxypeptidase</keyword>
<keyword evidence="19" id="KW-1185">Reference proteome</keyword>
<dbReference type="RefSeq" id="WP_009488090.1">
    <property type="nucleotide sequence ID" value="NZ_AMYT01000002.1"/>
</dbReference>
<comment type="similarity">
    <text evidence="3 15">Belongs to the peptidase S11 family.</text>
</comment>
<dbReference type="InterPro" id="IPR001967">
    <property type="entry name" value="Peptidase_S11_N"/>
</dbReference>
<reference evidence="18 19" key="1">
    <citation type="journal article" date="2013" name="Genome Announc.">
        <title>Draft Genome Sequence of Catellicoccus marimammalium, a Novel Species Commonly Found in Gull Feces.</title>
        <authorList>
            <person name="Weigand M.R."/>
            <person name="Ryu H."/>
            <person name="Bozcek L."/>
            <person name="Konstantinidis K.T."/>
            <person name="Santo Domingo J.W."/>
        </authorList>
    </citation>
    <scope>NUCLEOTIDE SEQUENCE [LARGE SCALE GENOMIC DNA]</scope>
    <source>
        <strain evidence="18 19">M35/04/3</strain>
    </source>
</reference>
<dbReference type="GO" id="GO:0008360">
    <property type="term" value="P:regulation of cell shape"/>
    <property type="evidence" value="ECO:0007669"/>
    <property type="project" value="UniProtKB-KW"/>
</dbReference>
<dbReference type="GO" id="GO:0006508">
    <property type="term" value="P:proteolysis"/>
    <property type="evidence" value="ECO:0007669"/>
    <property type="project" value="UniProtKB-KW"/>
</dbReference>
<evidence type="ECO:0000256" key="7">
    <source>
        <dbReference type="ARBA" id="ARBA00022729"/>
    </source>
</evidence>
<evidence type="ECO:0000256" key="6">
    <source>
        <dbReference type="ARBA" id="ARBA00022670"/>
    </source>
</evidence>
<dbReference type="STRING" id="1234409.C683_0062"/>
<evidence type="ECO:0000259" key="17">
    <source>
        <dbReference type="SMART" id="SM00936"/>
    </source>
</evidence>